<feature type="signal peptide" evidence="4">
    <location>
        <begin position="1"/>
        <end position="26"/>
    </location>
</feature>
<evidence type="ECO:0000256" key="2">
    <source>
        <dbReference type="ARBA" id="ARBA00022490"/>
    </source>
</evidence>
<dbReference type="InterPro" id="IPR030224">
    <property type="entry name" value="Sla2_fam"/>
</dbReference>
<dbReference type="InterPro" id="IPR035964">
    <property type="entry name" value="I/LWEQ_dom_sf"/>
</dbReference>
<reference evidence="6 7" key="1">
    <citation type="journal article" date="2019" name="Gigascience">
        <title>Whole-genome sequence of the oriental lung fluke Paragonimus westermani.</title>
        <authorList>
            <person name="Oey H."/>
            <person name="Zakrzewski M."/>
            <person name="Narain K."/>
            <person name="Devi K.R."/>
            <person name="Agatsuma T."/>
            <person name="Nawaratna S."/>
            <person name="Gobert G.N."/>
            <person name="Jones M.K."/>
            <person name="Ragan M.A."/>
            <person name="McManus D.P."/>
            <person name="Krause L."/>
        </authorList>
    </citation>
    <scope>NUCLEOTIDE SEQUENCE [LARGE SCALE GENOMIC DNA]</scope>
    <source>
        <strain evidence="6 7">IND2009</strain>
    </source>
</reference>
<evidence type="ECO:0000313" key="7">
    <source>
        <dbReference type="Proteomes" id="UP000324629"/>
    </source>
</evidence>
<keyword evidence="4" id="KW-0732">Signal</keyword>
<dbReference type="Proteomes" id="UP000324629">
    <property type="component" value="Unassembled WGS sequence"/>
</dbReference>
<dbReference type="InterPro" id="IPR002558">
    <property type="entry name" value="ILWEQ_dom"/>
</dbReference>
<dbReference type="PROSITE" id="PS50945">
    <property type="entry name" value="I_LWEQ"/>
    <property type="match status" value="1"/>
</dbReference>
<comment type="caution">
    <text evidence="6">The sequence shown here is derived from an EMBL/GenBank/DDBJ whole genome shotgun (WGS) entry which is preliminary data.</text>
</comment>
<dbReference type="GO" id="GO:0080025">
    <property type="term" value="F:phosphatidylinositol-3,5-bisphosphate binding"/>
    <property type="evidence" value="ECO:0007669"/>
    <property type="project" value="TreeGrafter"/>
</dbReference>
<dbReference type="GO" id="GO:0048268">
    <property type="term" value="P:clathrin coat assembly"/>
    <property type="evidence" value="ECO:0007669"/>
    <property type="project" value="TreeGrafter"/>
</dbReference>
<dbReference type="PANTHER" id="PTHR10407">
    <property type="entry name" value="HUNTINGTIN INTERACTING PROTEIN 1"/>
    <property type="match status" value="1"/>
</dbReference>
<dbReference type="GO" id="GO:0032051">
    <property type="term" value="F:clathrin light chain binding"/>
    <property type="evidence" value="ECO:0007669"/>
    <property type="project" value="TreeGrafter"/>
</dbReference>
<keyword evidence="2" id="KW-0963">Cytoplasm</keyword>
<dbReference type="SUPFAM" id="SSF109885">
    <property type="entry name" value="I/LWEQ domain"/>
    <property type="match status" value="1"/>
</dbReference>
<dbReference type="AlphaFoldDB" id="A0A5J4N881"/>
<dbReference type="GO" id="GO:0030864">
    <property type="term" value="C:cortical actin cytoskeleton"/>
    <property type="evidence" value="ECO:0007669"/>
    <property type="project" value="TreeGrafter"/>
</dbReference>
<keyword evidence="7" id="KW-1185">Reference proteome</keyword>
<dbReference type="GO" id="GO:0007015">
    <property type="term" value="P:actin filament organization"/>
    <property type="evidence" value="ECO:0007669"/>
    <property type="project" value="TreeGrafter"/>
</dbReference>
<gene>
    <name evidence="6" type="ORF">DEA37_0004131</name>
</gene>
<dbReference type="GO" id="GO:0035615">
    <property type="term" value="F:clathrin adaptor activity"/>
    <property type="evidence" value="ECO:0007669"/>
    <property type="project" value="TreeGrafter"/>
</dbReference>
<protein>
    <submittedName>
        <fullName evidence="6">Huntingtin interacting protein 1</fullName>
    </submittedName>
</protein>
<evidence type="ECO:0000259" key="5">
    <source>
        <dbReference type="PROSITE" id="PS50945"/>
    </source>
</evidence>
<sequence>MQVKNANTSTTVPLLLLLFQIQILEDNKTSLTESLRNKENRIVELQLSLETCQGRITQLEQCADKSCKTLLANQRIEYFSQACQKSAALLRRTINTLEDNDLPSLAFQSTPDLHNLAYELCEQTVTMLQALVSDFDGGAKDRVSKVCTTLGNLCTLASDLNQLHQDAKQAEEAGRSALMKSEMAHSIEAVRVAEQKFKELASISSSAASGDKLNVHQTILEHCGDLISVVSDLVAKSSAIQQSLSDKSQNGHCYKPHNRWTEGFVSAAKSVGACANVLVEVADDLVSGRGNVLERLLVISQEVSASTTQLFVSSRIKLPQGSTQLADLQVTNKRISKATGDLIGSVKQAIVTRKSEDLDFRCLTLTQAKRLEVEGQVRVLQLENELQQERLRLGELRRENYQRAAEVENQTSEAALSTCLYFES</sequence>
<feature type="domain" description="I/LWEQ" evidence="5">
    <location>
        <begin position="167"/>
        <end position="404"/>
    </location>
</feature>
<evidence type="ECO:0000313" key="6">
    <source>
        <dbReference type="EMBL" id="KAA3671657.1"/>
    </source>
</evidence>
<keyword evidence="3" id="KW-0175">Coiled coil</keyword>
<dbReference type="Pfam" id="PF01608">
    <property type="entry name" value="I_LWEQ"/>
    <property type="match status" value="1"/>
</dbReference>
<evidence type="ECO:0000256" key="4">
    <source>
        <dbReference type="SAM" id="SignalP"/>
    </source>
</evidence>
<dbReference type="GO" id="GO:0051015">
    <property type="term" value="F:actin filament binding"/>
    <property type="evidence" value="ECO:0007669"/>
    <property type="project" value="TreeGrafter"/>
</dbReference>
<dbReference type="EMBL" id="QNGE01006049">
    <property type="protein sequence ID" value="KAA3671657.1"/>
    <property type="molecule type" value="Genomic_DNA"/>
</dbReference>
<feature type="coiled-coil region" evidence="3">
    <location>
        <begin position="21"/>
        <end position="55"/>
    </location>
</feature>
<comment type="subcellular location">
    <subcellularLocation>
        <location evidence="1">Cytoplasm</location>
    </subcellularLocation>
</comment>
<dbReference type="GO" id="GO:0006897">
    <property type="term" value="P:endocytosis"/>
    <property type="evidence" value="ECO:0007669"/>
    <property type="project" value="InterPro"/>
</dbReference>
<evidence type="ECO:0000256" key="1">
    <source>
        <dbReference type="ARBA" id="ARBA00004496"/>
    </source>
</evidence>
<dbReference type="GO" id="GO:0043325">
    <property type="term" value="F:phosphatidylinositol-3,4-bisphosphate binding"/>
    <property type="evidence" value="ECO:0007669"/>
    <property type="project" value="TreeGrafter"/>
</dbReference>
<dbReference type="GO" id="GO:0030136">
    <property type="term" value="C:clathrin-coated vesicle"/>
    <property type="evidence" value="ECO:0007669"/>
    <property type="project" value="TreeGrafter"/>
</dbReference>
<evidence type="ECO:0000256" key="3">
    <source>
        <dbReference type="SAM" id="Coils"/>
    </source>
</evidence>
<feature type="chain" id="PRO_5023911236" evidence="4">
    <location>
        <begin position="27"/>
        <end position="424"/>
    </location>
</feature>
<dbReference type="Gene3D" id="1.20.1410.10">
    <property type="entry name" value="I/LWEQ domain"/>
    <property type="match status" value="1"/>
</dbReference>
<name>A0A5J4N881_9TREM</name>
<organism evidence="6 7">
    <name type="scientific">Paragonimus westermani</name>
    <dbReference type="NCBI Taxonomy" id="34504"/>
    <lineage>
        <taxon>Eukaryota</taxon>
        <taxon>Metazoa</taxon>
        <taxon>Spiralia</taxon>
        <taxon>Lophotrochozoa</taxon>
        <taxon>Platyhelminthes</taxon>
        <taxon>Trematoda</taxon>
        <taxon>Digenea</taxon>
        <taxon>Plagiorchiida</taxon>
        <taxon>Troglotremata</taxon>
        <taxon>Troglotrematidae</taxon>
        <taxon>Paragonimus</taxon>
    </lineage>
</organism>
<dbReference type="SMART" id="SM00307">
    <property type="entry name" value="ILWEQ"/>
    <property type="match status" value="1"/>
</dbReference>
<proteinExistence type="predicted"/>
<dbReference type="PANTHER" id="PTHR10407:SF15">
    <property type="entry name" value="HUNTINGTIN INTERACTING PROTEIN 1"/>
    <property type="match status" value="1"/>
</dbReference>
<accession>A0A5J4N881</accession>